<dbReference type="InterPro" id="IPR037008">
    <property type="entry name" value="bc1_Rieske_TM_sf"/>
</dbReference>
<dbReference type="Pfam" id="PF02921">
    <property type="entry name" value="UCR_TM"/>
    <property type="match status" value="1"/>
</dbReference>
<organism evidence="3 4">
    <name type="scientific">Theropithecus gelada</name>
    <name type="common">Gelada baboon</name>
    <dbReference type="NCBI Taxonomy" id="9565"/>
    <lineage>
        <taxon>Eukaryota</taxon>
        <taxon>Metazoa</taxon>
        <taxon>Chordata</taxon>
        <taxon>Craniata</taxon>
        <taxon>Vertebrata</taxon>
        <taxon>Euteleostomi</taxon>
        <taxon>Mammalia</taxon>
        <taxon>Eutheria</taxon>
        <taxon>Euarchontoglires</taxon>
        <taxon>Primates</taxon>
        <taxon>Haplorrhini</taxon>
        <taxon>Catarrhini</taxon>
        <taxon>Cercopithecidae</taxon>
        <taxon>Cercopithecinae</taxon>
        <taxon>Theropithecus</taxon>
    </lineage>
</organism>
<dbReference type="Proteomes" id="UP000694411">
    <property type="component" value="Chromosome 3"/>
</dbReference>
<dbReference type="Gene3D" id="1.20.5.270">
    <property type="entry name" value="Ubiquinol cytochrome reductase, transmembrane domain"/>
    <property type="match status" value="1"/>
</dbReference>
<reference evidence="3" key="3">
    <citation type="submission" date="2025-09" db="UniProtKB">
        <authorList>
            <consortium name="Ensembl"/>
        </authorList>
    </citation>
    <scope>IDENTIFICATION</scope>
</reference>
<dbReference type="InterPro" id="IPR036922">
    <property type="entry name" value="Rieske_2Fe-2S_sf"/>
</dbReference>
<dbReference type="Ensembl" id="ENSTGET00000038662.1">
    <property type="protein sequence ID" value="ENSTGEP00000032559.1"/>
    <property type="gene ID" value="ENSTGEG00000026030.1"/>
</dbReference>
<dbReference type="InterPro" id="IPR014349">
    <property type="entry name" value="Rieske_Fe-S_prot"/>
</dbReference>
<dbReference type="Gene3D" id="2.102.10.10">
    <property type="entry name" value="Rieske [2Fe-2S] iron-sulphur domain"/>
    <property type="match status" value="1"/>
</dbReference>
<reference evidence="3" key="1">
    <citation type="submission" date="2018-05" db="EMBL/GenBank/DDBJ databases">
        <title>Whole genome of Theropithecus gelada.</title>
        <authorList>
            <person name="Chiou K.L."/>
            <person name="Snyder-Mackler N."/>
        </authorList>
    </citation>
    <scope>NUCLEOTIDE SEQUENCE [LARGE SCALE GENOMIC DNA]</scope>
</reference>
<evidence type="ECO:0000313" key="4">
    <source>
        <dbReference type="Proteomes" id="UP000694411"/>
    </source>
</evidence>
<feature type="domain" description="Cytochrome b-c1 complex subunit Rieske transmembrane" evidence="1">
    <location>
        <begin position="60"/>
        <end position="124"/>
    </location>
</feature>
<reference evidence="3" key="2">
    <citation type="submission" date="2025-08" db="UniProtKB">
        <authorList>
            <consortium name="Ensembl"/>
        </authorList>
    </citation>
    <scope>IDENTIFICATION</scope>
</reference>
<evidence type="ECO:0000259" key="2">
    <source>
        <dbReference type="Pfam" id="PF09165"/>
    </source>
</evidence>
<dbReference type="Pfam" id="PF09165">
    <property type="entry name" value="Ubiq-Cytc-red_N"/>
    <property type="match status" value="1"/>
</dbReference>
<dbReference type="InterPro" id="IPR004192">
    <property type="entry name" value="Rieske_TM"/>
</dbReference>
<dbReference type="SUPFAM" id="SSF81502">
    <property type="entry name" value="ISP transmembrane anchor"/>
    <property type="match status" value="1"/>
</dbReference>
<accession>A0A8D2G3X0</accession>
<feature type="domain" description="Ubiquinol-cytochrome c reductase iron-sulphur subunit N-terminal" evidence="2">
    <location>
        <begin position="19"/>
        <end position="57"/>
    </location>
</feature>
<evidence type="ECO:0000259" key="1">
    <source>
        <dbReference type="Pfam" id="PF02921"/>
    </source>
</evidence>
<keyword evidence="4" id="KW-1185">Reference proteome</keyword>
<name>A0A8D2G3X0_THEGE</name>
<dbReference type="InterPro" id="IPR015248">
    <property type="entry name" value="UQCRFS1_N"/>
</dbReference>
<sequence>SLDSLPISGSFAMVPATVEPPVLYMEHPLLCQESLSGQAVSQSWVNSVGLNVPASVRYFHTDINVPDFPDYHCIEIFDGAKSSKEDGKARKGFYLATATPAVGVTCAAKNVISQFVSSISASADELAMSKIEIKLSDIPESKNMAFKRRGKSLCVCHQTEKEIDQEAAVEESQLRVFAFILCAPIASEDFDGDYCPCNGSHRSSSHEFTSEDTVMLVRDWDSKGRARWLKPVIPALWGGLDGRIARSGDRDHPG</sequence>
<dbReference type="Gene3D" id="2.10.210.10">
    <property type="entry name" value="Cytochrome Bc1 Complex, Chain I"/>
    <property type="match status" value="1"/>
</dbReference>
<dbReference type="SUPFAM" id="SSF56568">
    <property type="entry name" value="Non-globular alpha+beta subunits of globular proteins"/>
    <property type="match status" value="1"/>
</dbReference>
<dbReference type="GO" id="GO:0008121">
    <property type="term" value="F:quinol-cytochrome-c reductase activity"/>
    <property type="evidence" value="ECO:0007669"/>
    <property type="project" value="InterPro"/>
</dbReference>
<protein>
    <submittedName>
        <fullName evidence="3">Uncharacterized protein</fullName>
    </submittedName>
</protein>
<dbReference type="InterPro" id="IPR011070">
    <property type="entry name" value="Globular_prot_asu/bsu"/>
</dbReference>
<dbReference type="AlphaFoldDB" id="A0A8D2G3X0"/>
<proteinExistence type="predicted"/>
<dbReference type="PANTHER" id="PTHR10134">
    <property type="entry name" value="CYTOCHROME B-C1 COMPLEX SUBUNIT RIESKE, MITOCHONDRIAL"/>
    <property type="match status" value="1"/>
</dbReference>
<dbReference type="GO" id="GO:0051537">
    <property type="term" value="F:2 iron, 2 sulfur cluster binding"/>
    <property type="evidence" value="ECO:0007669"/>
    <property type="project" value="InterPro"/>
</dbReference>
<evidence type="ECO:0000313" key="3">
    <source>
        <dbReference type="Ensembl" id="ENSTGEP00000032559.1"/>
    </source>
</evidence>